<dbReference type="InterPro" id="IPR008979">
    <property type="entry name" value="Galactose-bd-like_sf"/>
</dbReference>
<feature type="compositionally biased region" description="Basic residues" evidence="1">
    <location>
        <begin position="121"/>
        <end position="130"/>
    </location>
</feature>
<dbReference type="EMBL" id="BAAANF010000003">
    <property type="protein sequence ID" value="GAA1671098.1"/>
    <property type="molecule type" value="Genomic_DNA"/>
</dbReference>
<keyword evidence="2" id="KW-1133">Transmembrane helix</keyword>
<evidence type="ECO:0000313" key="4">
    <source>
        <dbReference type="Proteomes" id="UP001500280"/>
    </source>
</evidence>
<feature type="region of interest" description="Disordered" evidence="1">
    <location>
        <begin position="85"/>
        <end position="133"/>
    </location>
</feature>
<gene>
    <name evidence="3" type="ORF">GCM10009745_12190</name>
</gene>
<dbReference type="Proteomes" id="UP001500280">
    <property type="component" value="Unassembled WGS sequence"/>
</dbReference>
<evidence type="ECO:0000256" key="1">
    <source>
        <dbReference type="SAM" id="MobiDB-lite"/>
    </source>
</evidence>
<proteinExistence type="predicted"/>
<protein>
    <submittedName>
        <fullName evidence="3">Zinc ribbon domain-containing protein</fullName>
    </submittedName>
</protein>
<dbReference type="Gene3D" id="2.60.120.260">
    <property type="entry name" value="Galactose-binding domain-like"/>
    <property type="match status" value="1"/>
</dbReference>
<comment type="caution">
    <text evidence="3">The sequence shown here is derived from an EMBL/GenBank/DDBJ whole genome shotgun (WGS) entry which is preliminary data.</text>
</comment>
<evidence type="ECO:0000256" key="2">
    <source>
        <dbReference type="SAM" id="Phobius"/>
    </source>
</evidence>
<dbReference type="RefSeq" id="WP_344146267.1">
    <property type="nucleotide sequence ID" value="NZ_BAAANF010000003.1"/>
</dbReference>
<keyword evidence="2" id="KW-0812">Transmembrane</keyword>
<organism evidence="3 4">
    <name type="scientific">Kribbella yunnanensis</name>
    <dbReference type="NCBI Taxonomy" id="190194"/>
    <lineage>
        <taxon>Bacteria</taxon>
        <taxon>Bacillati</taxon>
        <taxon>Actinomycetota</taxon>
        <taxon>Actinomycetes</taxon>
        <taxon>Propionibacteriales</taxon>
        <taxon>Kribbellaceae</taxon>
        <taxon>Kribbella</taxon>
    </lineage>
</organism>
<reference evidence="3 4" key="1">
    <citation type="journal article" date="2019" name="Int. J. Syst. Evol. Microbiol.">
        <title>The Global Catalogue of Microorganisms (GCM) 10K type strain sequencing project: providing services to taxonomists for standard genome sequencing and annotation.</title>
        <authorList>
            <consortium name="The Broad Institute Genomics Platform"/>
            <consortium name="The Broad Institute Genome Sequencing Center for Infectious Disease"/>
            <person name="Wu L."/>
            <person name="Ma J."/>
        </authorList>
    </citation>
    <scope>NUCLEOTIDE SEQUENCE [LARGE SCALE GENOMIC DNA]</scope>
    <source>
        <strain evidence="3 4">JCM 14307</strain>
    </source>
</reference>
<keyword evidence="2" id="KW-0472">Membrane</keyword>
<dbReference type="SUPFAM" id="SSF49785">
    <property type="entry name" value="Galactose-binding domain-like"/>
    <property type="match status" value="1"/>
</dbReference>
<keyword evidence="4" id="KW-1185">Reference proteome</keyword>
<feature type="compositionally biased region" description="Polar residues" evidence="1">
    <location>
        <begin position="105"/>
        <end position="120"/>
    </location>
</feature>
<accession>A0ABN2GIH1</accession>
<feature type="transmembrane region" description="Helical" evidence="2">
    <location>
        <begin position="202"/>
        <end position="221"/>
    </location>
</feature>
<dbReference type="InterPro" id="IPR057561">
    <property type="entry name" value="NADase_transloc"/>
</dbReference>
<dbReference type="NCBIfam" id="NF047619">
    <property type="entry name" value="NADase_discoid"/>
    <property type="match status" value="1"/>
</dbReference>
<evidence type="ECO:0000313" key="3">
    <source>
        <dbReference type="EMBL" id="GAA1671098.1"/>
    </source>
</evidence>
<name>A0ABN2GIH1_9ACTN</name>
<sequence length="385" mass="41518">MILCSDCGEQNEDGTVFCARCGVFLEWEGEKVEKPGAVPTQVVVQPQETPAVAQPAAEAPVVAQPAAAAVAQQTAPLTTVPAQEITGSQRPVPVPAPEQVARQPEVQQPARQPGSRQPQTVKRKMPRRSKSPVIIPTGSRICGGCGMPNEGTRRFCAKCGFSLVDAKVIKKTAWWRRFLGRERIYAAGTRFRPSNARRRFRGATRIGVVLALLAGGGILAFPQRPLVMRAVHAVQDMVTDPQPVHLTKIKGSGAVGKQVPALAFDGAKNTYWGAPRVGKNAVVGPYLTGTFQQPVRLTQFGIYAGVSDQTPKFVAGPRPAELEITVFTGDKPVIKRFRLADSSKYQKFKLKVDDARGVQIAVVRSTNPSRATLTAIAEIELFGKP</sequence>